<sequence>MGAQGMRRGSLLMRLCRGHSLVLSCCFFWLHHQDMAQGRTRTSAPTPQHKSGNDINNEPYWDDYPPDNIRRDFLEKPSGIFHRHNKGISGQRHQLEETLTVDDKWRRVSAALMDSAFSCDFVVVPGYYADMESHCQIFHICTAAKRKYSFFCPEGTFFNQKHLICDWDGGNTCALSPYYYSSYSNTWYAVHGK</sequence>
<feature type="domain" description="Chitin-binding type-2" evidence="2">
    <location>
        <begin position="116"/>
        <end position="175"/>
    </location>
</feature>
<feature type="signal peptide" evidence="1">
    <location>
        <begin position="1"/>
        <end position="24"/>
    </location>
</feature>
<dbReference type="EMBL" id="CAJPEX010000985">
    <property type="protein sequence ID" value="CAG0917871.1"/>
    <property type="molecule type" value="Genomic_DNA"/>
</dbReference>
<dbReference type="SMART" id="SM00494">
    <property type="entry name" value="ChtBD2"/>
    <property type="match status" value="1"/>
</dbReference>
<dbReference type="InterPro" id="IPR002557">
    <property type="entry name" value="Chitin-bd_dom"/>
</dbReference>
<dbReference type="InterPro" id="IPR036508">
    <property type="entry name" value="Chitin-bd_dom_sf"/>
</dbReference>
<reference evidence="3" key="1">
    <citation type="submission" date="2020-11" db="EMBL/GenBank/DDBJ databases">
        <authorList>
            <person name="Tran Van P."/>
        </authorList>
    </citation>
    <scope>NUCLEOTIDE SEQUENCE</scope>
</reference>
<dbReference type="Proteomes" id="UP000678499">
    <property type="component" value="Unassembled WGS sequence"/>
</dbReference>
<evidence type="ECO:0000313" key="3">
    <source>
        <dbReference type="EMBL" id="CAD7277719.1"/>
    </source>
</evidence>
<dbReference type="PANTHER" id="PTHR22933">
    <property type="entry name" value="FI18007P1-RELATED"/>
    <property type="match status" value="1"/>
</dbReference>
<proteinExistence type="predicted"/>
<accession>A0A7R9GCP6</accession>
<dbReference type="AlphaFoldDB" id="A0A7R9GCP6"/>
<evidence type="ECO:0000259" key="2">
    <source>
        <dbReference type="PROSITE" id="PS50940"/>
    </source>
</evidence>
<dbReference type="EMBL" id="OA883022">
    <property type="protein sequence ID" value="CAD7277719.1"/>
    <property type="molecule type" value="Genomic_DNA"/>
</dbReference>
<dbReference type="Gene3D" id="2.170.140.10">
    <property type="entry name" value="Chitin binding domain"/>
    <property type="match status" value="1"/>
</dbReference>
<keyword evidence="1" id="KW-0732">Signal</keyword>
<name>A0A7R9GCP6_9CRUS</name>
<dbReference type="InterPro" id="IPR052976">
    <property type="entry name" value="Scoloptoxin-like"/>
</dbReference>
<keyword evidence="4" id="KW-1185">Reference proteome</keyword>
<protein>
    <recommendedName>
        <fullName evidence="2">Chitin-binding type-2 domain-containing protein</fullName>
    </recommendedName>
</protein>
<dbReference type="PROSITE" id="PS50940">
    <property type="entry name" value="CHIT_BIND_II"/>
    <property type="match status" value="1"/>
</dbReference>
<evidence type="ECO:0000313" key="4">
    <source>
        <dbReference type="Proteomes" id="UP000678499"/>
    </source>
</evidence>
<dbReference type="PANTHER" id="PTHR22933:SF31">
    <property type="entry name" value="FI18007P1"/>
    <property type="match status" value="1"/>
</dbReference>
<gene>
    <name evidence="3" type="ORF">NMOB1V02_LOCUS5446</name>
</gene>
<dbReference type="Pfam" id="PF01607">
    <property type="entry name" value="CBM_14"/>
    <property type="match status" value="1"/>
</dbReference>
<dbReference type="GO" id="GO:0008061">
    <property type="term" value="F:chitin binding"/>
    <property type="evidence" value="ECO:0007669"/>
    <property type="project" value="InterPro"/>
</dbReference>
<dbReference type="GO" id="GO:0005576">
    <property type="term" value="C:extracellular region"/>
    <property type="evidence" value="ECO:0007669"/>
    <property type="project" value="InterPro"/>
</dbReference>
<dbReference type="SUPFAM" id="SSF57625">
    <property type="entry name" value="Invertebrate chitin-binding proteins"/>
    <property type="match status" value="1"/>
</dbReference>
<feature type="chain" id="PRO_5036210656" description="Chitin-binding type-2 domain-containing protein" evidence="1">
    <location>
        <begin position="25"/>
        <end position="193"/>
    </location>
</feature>
<organism evidence="3">
    <name type="scientific">Notodromas monacha</name>
    <dbReference type="NCBI Taxonomy" id="399045"/>
    <lineage>
        <taxon>Eukaryota</taxon>
        <taxon>Metazoa</taxon>
        <taxon>Ecdysozoa</taxon>
        <taxon>Arthropoda</taxon>
        <taxon>Crustacea</taxon>
        <taxon>Oligostraca</taxon>
        <taxon>Ostracoda</taxon>
        <taxon>Podocopa</taxon>
        <taxon>Podocopida</taxon>
        <taxon>Cypridocopina</taxon>
        <taxon>Cypridoidea</taxon>
        <taxon>Cyprididae</taxon>
        <taxon>Notodromas</taxon>
    </lineage>
</organism>
<evidence type="ECO:0000256" key="1">
    <source>
        <dbReference type="SAM" id="SignalP"/>
    </source>
</evidence>
<dbReference type="OrthoDB" id="6342296at2759"/>